<gene>
    <name evidence="1" type="ORF">CLUMA_CG007604</name>
</gene>
<name>A0A1J1I6N8_9DIPT</name>
<proteinExistence type="predicted"/>
<reference evidence="1 2" key="1">
    <citation type="submission" date="2015-04" db="EMBL/GenBank/DDBJ databases">
        <authorList>
            <person name="Syromyatnikov M.Y."/>
            <person name="Popov V.N."/>
        </authorList>
    </citation>
    <scope>NUCLEOTIDE SEQUENCE [LARGE SCALE GENOMIC DNA]</scope>
</reference>
<accession>A0A1J1I6N8</accession>
<evidence type="ECO:0000313" key="2">
    <source>
        <dbReference type="Proteomes" id="UP000183832"/>
    </source>
</evidence>
<evidence type="ECO:0000313" key="1">
    <source>
        <dbReference type="EMBL" id="CRK94081.1"/>
    </source>
</evidence>
<dbReference type="Proteomes" id="UP000183832">
    <property type="component" value="Unassembled WGS sequence"/>
</dbReference>
<organism evidence="1 2">
    <name type="scientific">Clunio marinus</name>
    <dbReference type="NCBI Taxonomy" id="568069"/>
    <lineage>
        <taxon>Eukaryota</taxon>
        <taxon>Metazoa</taxon>
        <taxon>Ecdysozoa</taxon>
        <taxon>Arthropoda</taxon>
        <taxon>Hexapoda</taxon>
        <taxon>Insecta</taxon>
        <taxon>Pterygota</taxon>
        <taxon>Neoptera</taxon>
        <taxon>Endopterygota</taxon>
        <taxon>Diptera</taxon>
        <taxon>Nematocera</taxon>
        <taxon>Chironomoidea</taxon>
        <taxon>Chironomidae</taxon>
        <taxon>Clunio</taxon>
    </lineage>
</organism>
<dbReference type="AlphaFoldDB" id="A0A1J1I6N8"/>
<keyword evidence="2" id="KW-1185">Reference proteome</keyword>
<protein>
    <submittedName>
        <fullName evidence="1">CLUMA_CG007604, isoform A</fullName>
    </submittedName>
</protein>
<sequence length="102" mass="12200">MERKKRIVISESNKNMHANYKKTSKQKQQQKQAKMRNEILKLKNWSYRIYELKLQQIRRLQSHLMSNRFMLCDENGNIVCLNPTESSPNYKIPGQGEEIEDT</sequence>
<dbReference type="EMBL" id="CVRI01000038">
    <property type="protein sequence ID" value="CRK94081.1"/>
    <property type="molecule type" value="Genomic_DNA"/>
</dbReference>